<evidence type="ECO:0000313" key="5">
    <source>
        <dbReference type="Proteomes" id="UP000606008"/>
    </source>
</evidence>
<feature type="transmembrane region" description="Helical" evidence="1">
    <location>
        <begin position="100"/>
        <end position="121"/>
    </location>
</feature>
<feature type="transmembrane region" description="Helical" evidence="1">
    <location>
        <begin position="38"/>
        <end position="54"/>
    </location>
</feature>
<evidence type="ECO:0000256" key="1">
    <source>
        <dbReference type="SAM" id="Phobius"/>
    </source>
</evidence>
<proteinExistence type="predicted"/>
<dbReference type="InterPro" id="IPR050640">
    <property type="entry name" value="Bact_2-comp_sensor_kinase"/>
</dbReference>
<keyword evidence="4" id="KW-0418">Kinase</keyword>
<dbReference type="EMBL" id="WAEL01000001">
    <property type="protein sequence ID" value="NID09021.1"/>
    <property type="molecule type" value="Genomic_DNA"/>
</dbReference>
<protein>
    <submittedName>
        <fullName evidence="4">Histidine kinase</fullName>
    </submittedName>
</protein>
<name>A0ABX0QCP7_9BACT</name>
<evidence type="ECO:0000313" key="4">
    <source>
        <dbReference type="EMBL" id="NID09021.1"/>
    </source>
</evidence>
<keyword evidence="4" id="KW-0808">Transferase</keyword>
<dbReference type="Pfam" id="PF06580">
    <property type="entry name" value="His_kinase"/>
    <property type="match status" value="1"/>
</dbReference>
<dbReference type="PANTHER" id="PTHR34220">
    <property type="entry name" value="SENSOR HISTIDINE KINASE YPDA"/>
    <property type="match status" value="1"/>
</dbReference>
<reference evidence="5" key="2">
    <citation type="submission" date="2023-07" db="EMBL/GenBank/DDBJ databases">
        <authorList>
            <person name="Jung D.-H."/>
        </authorList>
    </citation>
    <scope>NUCLEOTIDE SEQUENCE [LARGE SCALE GENOMIC DNA]</scope>
    <source>
        <strain evidence="5">JA-25</strain>
    </source>
</reference>
<feature type="transmembrane region" description="Helical" evidence="1">
    <location>
        <begin position="163"/>
        <end position="185"/>
    </location>
</feature>
<dbReference type="GO" id="GO:0016301">
    <property type="term" value="F:kinase activity"/>
    <property type="evidence" value="ECO:0007669"/>
    <property type="project" value="UniProtKB-KW"/>
</dbReference>
<gene>
    <name evidence="4" type="ORF">F7231_02460</name>
</gene>
<sequence>MPSLLPTYHQWILLFLGATVAILIANLIQWIVRRERIYGLYTLYVLLWLLSFSLDNQPINASTAFIHTVNVHIFAWLYLEIAVTFLKLTTRPTLLRGYRIIQKTIVIAALPEVYFNLFSSAWQTQWHETQLNIIRGLIITVVYLTIFYTVFRYVRFTDLLARFFIAGTLALWVTQLIGVYIISYYADNERLITFSNLPSPIHPGFLIQFGILLDMACVSLGLSYRQQQRVIQQVRAEQDLLREREQYLRQQLQSDLALQKIKHQHTESQMRALQSQVNPHFLFNALNTLSALIDENPRQATDYVDELSSVYRYLLRSTEQELTTLNVEMAFIQSYFYLLKIRFGDSVCPELSIDSAYHDALIPPLTLQLLVENAVKHNRVLPDEPLTIRIRTTGQGHLVIENNMQRRNVRVESNGVGLNNIADKYRLLGRPLPSIEETEGWFRVTLFLLPTTQPVENVGG</sequence>
<reference evidence="5" key="1">
    <citation type="submission" date="2019-09" db="EMBL/GenBank/DDBJ databases">
        <authorList>
            <person name="Jung D.-H."/>
        </authorList>
    </citation>
    <scope>NUCLEOTIDE SEQUENCE [LARGE SCALE GENOMIC DNA]</scope>
    <source>
        <strain evidence="5">JA-25</strain>
    </source>
</reference>
<feature type="domain" description="Signal transduction histidine kinase internal region" evidence="2">
    <location>
        <begin position="269"/>
        <end position="346"/>
    </location>
</feature>
<dbReference type="InterPro" id="IPR011623">
    <property type="entry name" value="7TMR_DISM_rcpt_extracell_dom1"/>
</dbReference>
<keyword evidence="1" id="KW-0812">Transmembrane</keyword>
<organism evidence="4 5">
    <name type="scientific">Fibrivirga algicola</name>
    <dbReference type="NCBI Taxonomy" id="2950420"/>
    <lineage>
        <taxon>Bacteria</taxon>
        <taxon>Pseudomonadati</taxon>
        <taxon>Bacteroidota</taxon>
        <taxon>Cytophagia</taxon>
        <taxon>Cytophagales</taxon>
        <taxon>Spirosomataceae</taxon>
        <taxon>Fibrivirga</taxon>
    </lineage>
</organism>
<feature type="transmembrane region" description="Helical" evidence="1">
    <location>
        <begin position="133"/>
        <end position="151"/>
    </location>
</feature>
<dbReference type="InterPro" id="IPR010559">
    <property type="entry name" value="Sig_transdc_His_kin_internal"/>
</dbReference>
<feature type="transmembrane region" description="Helical" evidence="1">
    <location>
        <begin position="66"/>
        <end position="88"/>
    </location>
</feature>
<dbReference type="PANTHER" id="PTHR34220:SF7">
    <property type="entry name" value="SENSOR HISTIDINE KINASE YPDA"/>
    <property type="match status" value="1"/>
</dbReference>
<evidence type="ECO:0000259" key="3">
    <source>
        <dbReference type="Pfam" id="PF07695"/>
    </source>
</evidence>
<feature type="transmembrane region" description="Helical" evidence="1">
    <location>
        <begin position="12"/>
        <end position="31"/>
    </location>
</feature>
<keyword evidence="5" id="KW-1185">Reference proteome</keyword>
<feature type="domain" description="7TM-DISM receptor extracellular" evidence="3">
    <location>
        <begin position="13"/>
        <end position="225"/>
    </location>
</feature>
<accession>A0ABX0QCP7</accession>
<keyword evidence="1" id="KW-0472">Membrane</keyword>
<dbReference type="Proteomes" id="UP000606008">
    <property type="component" value="Unassembled WGS sequence"/>
</dbReference>
<comment type="caution">
    <text evidence="4">The sequence shown here is derived from an EMBL/GenBank/DDBJ whole genome shotgun (WGS) entry which is preliminary data.</text>
</comment>
<evidence type="ECO:0000259" key="2">
    <source>
        <dbReference type="Pfam" id="PF06580"/>
    </source>
</evidence>
<feature type="transmembrane region" description="Helical" evidence="1">
    <location>
        <begin position="205"/>
        <end position="224"/>
    </location>
</feature>
<dbReference type="Pfam" id="PF07695">
    <property type="entry name" value="7TMR-DISM_7TM"/>
    <property type="match status" value="1"/>
</dbReference>
<keyword evidence="1" id="KW-1133">Transmembrane helix</keyword>
<dbReference type="RefSeq" id="WP_166690781.1">
    <property type="nucleotide sequence ID" value="NZ_WAEL01000001.1"/>
</dbReference>